<keyword evidence="4" id="KW-1185">Reference proteome</keyword>
<accession>A0A8S4SGK7</accession>
<proteinExistence type="inferred from homology"/>
<reference evidence="3" key="1">
    <citation type="submission" date="2022-03" db="EMBL/GenBank/DDBJ databases">
        <authorList>
            <person name="Lindestad O."/>
        </authorList>
    </citation>
    <scope>NUCLEOTIDE SEQUENCE</scope>
</reference>
<evidence type="ECO:0000313" key="3">
    <source>
        <dbReference type="EMBL" id="CAH2262783.1"/>
    </source>
</evidence>
<sequence>MPCQTYWRILPRWYIYKPPSDVIPFFELGHNFSFITPDSFGRWEVSEKYITSNSMLQHTLAPIFRPTYADYLAVAIYDKRKGDRNFAGSVTRGVLMADELGGVWIYHTVPGLVNLKNAVNAVLHSLRNIYPKPTYLRIPEKVQPLLPEWNLFKMPIIGAKPKTKNFVTRGSSLHVEFLARRPGDKESLYQKFAISKNIVLDVYGQSKSKYLTSICGKKYSVRNIDNISLKLPEKVIYLMNRTDRMWFAVSTAAHWQNLGSGPKQYWACISNLDKEDNSGAGGDLVCVENYRIWHTFDNFKVEEPNCIQ</sequence>
<dbReference type="EMBL" id="CAKXAJ010026217">
    <property type="protein sequence ID" value="CAH2262783.1"/>
    <property type="molecule type" value="Genomic_DNA"/>
</dbReference>
<dbReference type="InterPro" id="IPR004947">
    <property type="entry name" value="DNase_II"/>
</dbReference>
<evidence type="ECO:0000256" key="2">
    <source>
        <dbReference type="ARBA" id="ARBA00022801"/>
    </source>
</evidence>
<organism evidence="3 4">
    <name type="scientific">Pararge aegeria aegeria</name>
    <dbReference type="NCBI Taxonomy" id="348720"/>
    <lineage>
        <taxon>Eukaryota</taxon>
        <taxon>Metazoa</taxon>
        <taxon>Ecdysozoa</taxon>
        <taxon>Arthropoda</taxon>
        <taxon>Hexapoda</taxon>
        <taxon>Insecta</taxon>
        <taxon>Pterygota</taxon>
        <taxon>Neoptera</taxon>
        <taxon>Endopterygota</taxon>
        <taxon>Lepidoptera</taxon>
        <taxon>Glossata</taxon>
        <taxon>Ditrysia</taxon>
        <taxon>Papilionoidea</taxon>
        <taxon>Nymphalidae</taxon>
        <taxon>Satyrinae</taxon>
        <taxon>Satyrini</taxon>
        <taxon>Parargina</taxon>
        <taxon>Pararge</taxon>
    </lineage>
</organism>
<comment type="similarity">
    <text evidence="1">Belongs to the DNase II family.</text>
</comment>
<evidence type="ECO:0000313" key="4">
    <source>
        <dbReference type="Proteomes" id="UP000838756"/>
    </source>
</evidence>
<protein>
    <submittedName>
        <fullName evidence="3">Jg18163 protein</fullName>
    </submittedName>
</protein>
<evidence type="ECO:0000256" key="1">
    <source>
        <dbReference type="ARBA" id="ARBA00007527"/>
    </source>
</evidence>
<dbReference type="Pfam" id="PF03265">
    <property type="entry name" value="DNase_II"/>
    <property type="match status" value="2"/>
</dbReference>
<gene>
    <name evidence="3" type="primary">jg18163</name>
    <name evidence="3" type="ORF">PAEG_LOCUS24222</name>
</gene>
<comment type="caution">
    <text evidence="3">The sequence shown here is derived from an EMBL/GenBank/DDBJ whole genome shotgun (WGS) entry which is preliminary data.</text>
</comment>
<name>A0A8S4SGK7_9NEOP</name>
<dbReference type="Proteomes" id="UP000838756">
    <property type="component" value="Unassembled WGS sequence"/>
</dbReference>
<keyword evidence="2" id="KW-0378">Hydrolase</keyword>
<dbReference type="GO" id="GO:0004531">
    <property type="term" value="F:deoxyribonuclease II activity"/>
    <property type="evidence" value="ECO:0007669"/>
    <property type="project" value="InterPro"/>
</dbReference>
<dbReference type="AlphaFoldDB" id="A0A8S4SGK7"/>
<dbReference type="OrthoDB" id="10261598at2759"/>